<proteinExistence type="predicted"/>
<keyword evidence="3" id="KW-1185">Reference proteome</keyword>
<keyword evidence="1" id="KW-0732">Signal</keyword>
<accession>A0A368GWJ2</accession>
<dbReference type="AlphaFoldDB" id="A0A368GWJ2"/>
<dbReference type="STRING" id="29170.A0A368GWJ2"/>
<dbReference type="OrthoDB" id="5854128at2759"/>
<dbReference type="InterPro" id="IPR022559">
    <property type="entry name" value="SUP-1-like"/>
</dbReference>
<feature type="signal peptide" evidence="1">
    <location>
        <begin position="1"/>
        <end position="21"/>
    </location>
</feature>
<evidence type="ECO:0000313" key="2">
    <source>
        <dbReference type="EMBL" id="RCN48733.1"/>
    </source>
</evidence>
<reference evidence="2 3" key="1">
    <citation type="submission" date="2014-10" db="EMBL/GenBank/DDBJ databases">
        <title>Draft genome of the hookworm Ancylostoma caninum.</title>
        <authorList>
            <person name="Mitreva M."/>
        </authorList>
    </citation>
    <scope>NUCLEOTIDE SEQUENCE [LARGE SCALE GENOMIC DNA]</scope>
    <source>
        <strain evidence="2 3">Baltimore</strain>
    </source>
</reference>
<dbReference type="EMBL" id="JOJR01000043">
    <property type="protein sequence ID" value="RCN48733.1"/>
    <property type="molecule type" value="Genomic_DNA"/>
</dbReference>
<comment type="caution">
    <text evidence="2">The sequence shown here is derived from an EMBL/GenBank/DDBJ whole genome shotgun (WGS) entry which is preliminary data.</text>
</comment>
<evidence type="ECO:0000256" key="1">
    <source>
        <dbReference type="SAM" id="SignalP"/>
    </source>
</evidence>
<evidence type="ECO:0000313" key="3">
    <source>
        <dbReference type="Proteomes" id="UP000252519"/>
    </source>
</evidence>
<protein>
    <submittedName>
        <fullName evidence="2">Uncharacterized protein</fullName>
    </submittedName>
</protein>
<name>A0A368GWJ2_ANCCA</name>
<organism evidence="2 3">
    <name type="scientific">Ancylostoma caninum</name>
    <name type="common">Dog hookworm</name>
    <dbReference type="NCBI Taxonomy" id="29170"/>
    <lineage>
        <taxon>Eukaryota</taxon>
        <taxon>Metazoa</taxon>
        <taxon>Ecdysozoa</taxon>
        <taxon>Nematoda</taxon>
        <taxon>Chromadorea</taxon>
        <taxon>Rhabditida</taxon>
        <taxon>Rhabditina</taxon>
        <taxon>Rhabditomorpha</taxon>
        <taxon>Strongyloidea</taxon>
        <taxon>Ancylostomatidae</taxon>
        <taxon>Ancylostomatinae</taxon>
        <taxon>Ancylostoma</taxon>
    </lineage>
</organism>
<dbReference type="Pfam" id="PF10853">
    <property type="entry name" value="DUF2650"/>
    <property type="match status" value="1"/>
</dbReference>
<sequence>MMEAVCLYSAVLISMIESCSPIYGCPGGGILSNVLGGIGGRYGYGYGGGGFGYGRCGPDTIFYHWTCCDYNIYDCCIQLETWVMYSTTRNIWSWNIHLLYRLYCGVHMELQPKSLKKTSAPCQRSRVRLNEVHMNI</sequence>
<gene>
    <name evidence="2" type="ORF">ANCCAN_05195</name>
</gene>
<dbReference type="Proteomes" id="UP000252519">
    <property type="component" value="Unassembled WGS sequence"/>
</dbReference>
<feature type="chain" id="PRO_5016761816" evidence="1">
    <location>
        <begin position="22"/>
        <end position="136"/>
    </location>
</feature>